<keyword evidence="1" id="KW-0378">Hydrolase</keyword>
<dbReference type="STRING" id="1817832.A3J48_00410"/>
<organism evidence="2 3">
    <name type="scientific">Candidatus Doudnabacteria bacterium RIFCSPHIGHO2_02_FULL_46_11</name>
    <dbReference type="NCBI Taxonomy" id="1817832"/>
    <lineage>
        <taxon>Bacteria</taxon>
        <taxon>Candidatus Doudnaibacteriota</taxon>
    </lineage>
</organism>
<name>A0A1F5P4P3_9BACT</name>
<dbReference type="SUPFAM" id="SSF56281">
    <property type="entry name" value="Metallo-hydrolase/oxidoreductase"/>
    <property type="match status" value="1"/>
</dbReference>
<evidence type="ECO:0000313" key="3">
    <source>
        <dbReference type="Proteomes" id="UP000176786"/>
    </source>
</evidence>
<reference evidence="2 3" key="1">
    <citation type="journal article" date="2016" name="Nat. Commun.">
        <title>Thousands of microbial genomes shed light on interconnected biogeochemical processes in an aquifer system.</title>
        <authorList>
            <person name="Anantharaman K."/>
            <person name="Brown C.T."/>
            <person name="Hug L.A."/>
            <person name="Sharon I."/>
            <person name="Castelle C.J."/>
            <person name="Probst A.J."/>
            <person name="Thomas B.C."/>
            <person name="Singh A."/>
            <person name="Wilkins M.J."/>
            <person name="Karaoz U."/>
            <person name="Brodie E.L."/>
            <person name="Williams K.H."/>
            <person name="Hubbard S.S."/>
            <person name="Banfield J.F."/>
        </authorList>
    </citation>
    <scope>NUCLEOTIDE SEQUENCE [LARGE SCALE GENOMIC DNA]</scope>
</reference>
<evidence type="ECO:0000256" key="1">
    <source>
        <dbReference type="ARBA" id="ARBA00022801"/>
    </source>
</evidence>
<comment type="caution">
    <text evidence="2">The sequence shown here is derived from an EMBL/GenBank/DDBJ whole genome shotgun (WGS) entry which is preliminary data.</text>
</comment>
<dbReference type="PANTHER" id="PTHR43546">
    <property type="entry name" value="UPF0173 METAL-DEPENDENT HYDROLASE MJ1163-RELATED"/>
    <property type="match status" value="1"/>
</dbReference>
<sequence length="107" mass="11675">MLIKEGGLTILTDPGAAPYVEAKLPTSNIDAVLITHEHPDHFHIESVKNILRNNPAAKIYTNSSVGKLLQAEGLSFELLEDGQSTAIKSIIIEGHGKDHSPIYEEYV</sequence>
<accession>A0A1F5P4P3</accession>
<dbReference type="GO" id="GO:0016787">
    <property type="term" value="F:hydrolase activity"/>
    <property type="evidence" value="ECO:0007669"/>
    <property type="project" value="UniProtKB-KW"/>
</dbReference>
<evidence type="ECO:0000313" key="2">
    <source>
        <dbReference type="EMBL" id="OGE84937.1"/>
    </source>
</evidence>
<dbReference type="Proteomes" id="UP000176786">
    <property type="component" value="Unassembled WGS sequence"/>
</dbReference>
<dbReference type="InterPro" id="IPR050114">
    <property type="entry name" value="UPF0173_UPF0282_UlaG_hydrolase"/>
</dbReference>
<dbReference type="EMBL" id="MFES01000030">
    <property type="protein sequence ID" value="OGE84937.1"/>
    <property type="molecule type" value="Genomic_DNA"/>
</dbReference>
<dbReference type="PANTHER" id="PTHR43546:SF9">
    <property type="entry name" value="L-ASCORBATE-6-PHOSPHATE LACTONASE ULAG-RELATED"/>
    <property type="match status" value="1"/>
</dbReference>
<proteinExistence type="predicted"/>
<dbReference type="AlphaFoldDB" id="A0A1F5P4P3"/>
<gene>
    <name evidence="2" type="ORF">A3J48_00410</name>
</gene>
<dbReference type="Gene3D" id="3.60.15.10">
    <property type="entry name" value="Ribonuclease Z/Hydroxyacylglutathione hydrolase-like"/>
    <property type="match status" value="1"/>
</dbReference>
<dbReference type="Pfam" id="PF13483">
    <property type="entry name" value="Lactamase_B_3"/>
    <property type="match status" value="1"/>
</dbReference>
<evidence type="ECO:0008006" key="4">
    <source>
        <dbReference type="Google" id="ProtNLM"/>
    </source>
</evidence>
<protein>
    <recommendedName>
        <fullName evidence="4">Metallo-beta-lactamase domain-containing protein</fullName>
    </recommendedName>
</protein>
<dbReference type="InterPro" id="IPR036866">
    <property type="entry name" value="RibonucZ/Hydroxyglut_hydro"/>
</dbReference>